<dbReference type="EMBL" id="JAQQKV010000001">
    <property type="protein sequence ID" value="MDC7675844.1"/>
    <property type="molecule type" value="Genomic_DNA"/>
</dbReference>
<protein>
    <submittedName>
        <fullName evidence="7">Penicillin-binding protein 2</fullName>
    </submittedName>
</protein>
<reference evidence="7 8" key="1">
    <citation type="submission" date="2023-01" db="EMBL/GenBank/DDBJ databases">
        <title>Novel species of the genus Asticcacaulis isolated from rivers.</title>
        <authorList>
            <person name="Lu H."/>
        </authorList>
    </citation>
    <scope>NUCLEOTIDE SEQUENCE [LARGE SCALE GENOMIC DNA]</scope>
    <source>
        <strain evidence="7 8">LKC15W</strain>
    </source>
</reference>
<evidence type="ECO:0000256" key="3">
    <source>
        <dbReference type="ARBA" id="ARBA00023136"/>
    </source>
</evidence>
<dbReference type="InterPro" id="IPR001460">
    <property type="entry name" value="PCN-bd_Tpept"/>
</dbReference>
<dbReference type="PANTHER" id="PTHR30627">
    <property type="entry name" value="PEPTIDOGLYCAN D,D-TRANSPEPTIDASE"/>
    <property type="match status" value="1"/>
</dbReference>
<keyword evidence="4" id="KW-1133">Transmembrane helix</keyword>
<keyword evidence="2" id="KW-0121">Carboxypeptidase</keyword>
<dbReference type="Gene3D" id="3.30.450.330">
    <property type="match status" value="1"/>
</dbReference>
<evidence type="ECO:0000256" key="1">
    <source>
        <dbReference type="ARBA" id="ARBA00004370"/>
    </source>
</evidence>
<keyword evidence="3 4" id="KW-0472">Membrane</keyword>
<feature type="domain" description="Penicillin-binding protein transpeptidase" evidence="5">
    <location>
        <begin position="252"/>
        <end position="552"/>
    </location>
</feature>
<dbReference type="SUPFAM" id="SSF56519">
    <property type="entry name" value="Penicillin binding protein dimerisation domain"/>
    <property type="match status" value="1"/>
</dbReference>
<dbReference type="RefSeq" id="WP_272744163.1">
    <property type="nucleotide sequence ID" value="NZ_JAQQKV010000001.1"/>
</dbReference>
<dbReference type="InterPro" id="IPR050515">
    <property type="entry name" value="Beta-lactam/transpept"/>
</dbReference>
<evidence type="ECO:0000313" key="7">
    <source>
        <dbReference type="EMBL" id="MDC7675844.1"/>
    </source>
</evidence>
<dbReference type="Pfam" id="PF00905">
    <property type="entry name" value="Transpeptidase"/>
    <property type="match status" value="1"/>
</dbReference>
<evidence type="ECO:0000313" key="8">
    <source>
        <dbReference type="Proteomes" id="UP001218579"/>
    </source>
</evidence>
<keyword evidence="4" id="KW-0812">Transmembrane</keyword>
<keyword evidence="2" id="KW-0378">Hydrolase</keyword>
<feature type="transmembrane region" description="Helical" evidence="4">
    <location>
        <begin position="45"/>
        <end position="64"/>
    </location>
</feature>
<keyword evidence="2" id="KW-0645">Protease</keyword>
<dbReference type="InterPro" id="IPR012338">
    <property type="entry name" value="Beta-lactam/transpept-like"/>
</dbReference>
<dbReference type="Gene3D" id="3.40.710.10">
    <property type="entry name" value="DD-peptidase/beta-lactamase superfamily"/>
    <property type="match status" value="1"/>
</dbReference>
<comment type="subcellular location">
    <subcellularLocation>
        <location evidence="1">Membrane</location>
    </subcellularLocation>
</comment>
<organism evidence="7 8">
    <name type="scientific">Asticcacaulis machinosus</name>
    <dbReference type="NCBI Taxonomy" id="2984211"/>
    <lineage>
        <taxon>Bacteria</taxon>
        <taxon>Pseudomonadati</taxon>
        <taxon>Pseudomonadota</taxon>
        <taxon>Alphaproteobacteria</taxon>
        <taxon>Caulobacterales</taxon>
        <taxon>Caulobacteraceae</taxon>
        <taxon>Asticcacaulis</taxon>
    </lineage>
</organism>
<dbReference type="SUPFAM" id="SSF56601">
    <property type="entry name" value="beta-lactamase/transpeptidase-like"/>
    <property type="match status" value="1"/>
</dbReference>
<keyword evidence="8" id="KW-1185">Reference proteome</keyword>
<dbReference type="Gene3D" id="3.90.1310.10">
    <property type="entry name" value="Penicillin-binding protein 2a (Domain 2)"/>
    <property type="match status" value="1"/>
</dbReference>
<dbReference type="Pfam" id="PF03717">
    <property type="entry name" value="PBP_dimer"/>
    <property type="match status" value="1"/>
</dbReference>
<comment type="caution">
    <text evidence="7">The sequence shown here is derived from an EMBL/GenBank/DDBJ whole genome shotgun (WGS) entry which is preliminary data.</text>
</comment>
<dbReference type="PANTHER" id="PTHR30627:SF1">
    <property type="entry name" value="PEPTIDOGLYCAN D,D-TRANSPEPTIDASE FTSI"/>
    <property type="match status" value="1"/>
</dbReference>
<accession>A0ABT5HHW7</accession>
<proteinExistence type="predicted"/>
<evidence type="ECO:0000259" key="6">
    <source>
        <dbReference type="Pfam" id="PF03717"/>
    </source>
</evidence>
<evidence type="ECO:0000256" key="4">
    <source>
        <dbReference type="SAM" id="Phobius"/>
    </source>
</evidence>
<dbReference type="Proteomes" id="UP001218579">
    <property type="component" value="Unassembled WGS sequence"/>
</dbReference>
<evidence type="ECO:0000256" key="2">
    <source>
        <dbReference type="ARBA" id="ARBA00022645"/>
    </source>
</evidence>
<sequence length="609" mass="64703">MKYSIPFVPSSGGFQWVTDSVWKVEHAFERAHVEGQTHENTAQRIFFILALIACMFAVLMIFAVKAALFSGADGVTGAPVSPGARSELVDRNGALLAADGENFILYVDPTDMMAADRPLVKRALIQLLPDVSLETIDKALRGDGRARIAGWLKPSDRARILNYGLPGLIFEPVRVRTYPLGITGASYIGATERGGKGVAGAERALNDDIDLTLAAHGGGPVELAMDLRVQGALENELRAAAVDQQAQGAIGIVTNVRTGEILGMASWPEYDPNRAGSFSENEKKNRAAAAVYEMGSIFKVISVAIGLETGTASINSVFDARAPFKIGSRKISDYHAENRVMTLEDVFIHSSNIGVSQLAESVGIDTMTKFYDNLGLFRAAETELYESARPIVPKKWTSSTLASTSFGHGISMSPLAFAQAFGAVANGGYVRPLTVRKHQPGQVLEGPRVFSANTSRQMLDLMRINGIRGTGTRANAPGLRVGGKTGSAERVVDGRYLRSSLFSSYVAVFPTDGAIEDDRYMVLIMVDDPKGSKASSGLRTGGFVAAPVAGRVIDRIAPFVDVARKEDKFATAEFEKAPVAAETQSGAQSLAVAGAVAVPAATTPVSGGQ</sequence>
<feature type="domain" description="Penicillin-binding protein dimerisation" evidence="6">
    <location>
        <begin position="82"/>
        <end position="192"/>
    </location>
</feature>
<dbReference type="InterPro" id="IPR036138">
    <property type="entry name" value="PBP_dimer_sf"/>
</dbReference>
<dbReference type="InterPro" id="IPR005311">
    <property type="entry name" value="PBP_dimer"/>
</dbReference>
<evidence type="ECO:0000259" key="5">
    <source>
        <dbReference type="Pfam" id="PF00905"/>
    </source>
</evidence>
<gene>
    <name evidence="7" type="ORF">PQU98_06870</name>
</gene>
<name>A0ABT5HHW7_9CAUL</name>